<dbReference type="InterPro" id="IPR003393">
    <property type="entry name" value="NH3_CH4_mOase_A"/>
</dbReference>
<keyword evidence="2" id="KW-1133">Transmembrane helix</keyword>
<feature type="compositionally biased region" description="Basic residues" evidence="1">
    <location>
        <begin position="143"/>
        <end position="154"/>
    </location>
</feature>
<protein>
    <submittedName>
        <fullName evidence="3">Particulate methane monooxygenase subunit A</fullName>
    </submittedName>
</protein>
<keyword evidence="3" id="KW-0503">Monooxygenase</keyword>
<accession>C4R9N6</accession>
<sequence>DSRMWRTVGPILGVTFGAGSQAFGWVNFCLPFGAVFAAVGLLIGERDQPLGDLRGGEVFSDQRGVPVCSDGSGDVARSHPASVWLLCDHGCCRFGGVGSTVLPEQLGGHSRLPPGEGAARSADDAGGSNRPPLRGHVDAGIHPHGRAGHAAHVR</sequence>
<gene>
    <name evidence="3" type="primary">pmoA</name>
</gene>
<feature type="non-terminal residue" evidence="3">
    <location>
        <position position="1"/>
    </location>
</feature>
<dbReference type="InterPro" id="IPR037001">
    <property type="entry name" value="NH3/CH4_mOase_suA_sf"/>
</dbReference>
<keyword evidence="3" id="KW-0560">Oxidoreductase</keyword>
<dbReference type="AlphaFoldDB" id="C4R9N6"/>
<dbReference type="GO" id="GO:0004497">
    <property type="term" value="F:monooxygenase activity"/>
    <property type="evidence" value="ECO:0007669"/>
    <property type="project" value="UniProtKB-KW"/>
</dbReference>
<feature type="compositionally biased region" description="Low complexity" evidence="1">
    <location>
        <begin position="115"/>
        <end position="128"/>
    </location>
</feature>
<feature type="transmembrane region" description="Helical" evidence="2">
    <location>
        <begin position="22"/>
        <end position="44"/>
    </location>
</feature>
<keyword evidence="2" id="KW-0472">Membrane</keyword>
<feature type="region of interest" description="Disordered" evidence="1">
    <location>
        <begin position="105"/>
        <end position="154"/>
    </location>
</feature>
<organism evidence="3">
    <name type="scientific">uncultured methanotrophic bacterium</name>
    <dbReference type="NCBI Taxonomy" id="288814"/>
    <lineage>
        <taxon>Bacteria</taxon>
        <taxon>environmental samples</taxon>
    </lineage>
</organism>
<dbReference type="Pfam" id="PF02461">
    <property type="entry name" value="AMO"/>
    <property type="match status" value="1"/>
</dbReference>
<evidence type="ECO:0000256" key="2">
    <source>
        <dbReference type="SAM" id="Phobius"/>
    </source>
</evidence>
<dbReference type="EMBL" id="FN394120">
    <property type="protein sequence ID" value="CAZ15721.1"/>
    <property type="molecule type" value="Genomic_DNA"/>
</dbReference>
<evidence type="ECO:0000313" key="3">
    <source>
        <dbReference type="EMBL" id="CAZ15721.1"/>
    </source>
</evidence>
<name>C4R9N6_9BACT</name>
<proteinExistence type="predicted"/>
<dbReference type="Gene3D" id="1.20.1450.10">
    <property type="entry name" value="Ammonia/particulate methane monooxygenase, subunit A"/>
    <property type="match status" value="1"/>
</dbReference>
<keyword evidence="2" id="KW-0812">Transmembrane</keyword>
<evidence type="ECO:0000256" key="1">
    <source>
        <dbReference type="SAM" id="MobiDB-lite"/>
    </source>
</evidence>
<reference evidence="3" key="1">
    <citation type="journal article" date="2010" name="Appl. Environ. Microbiol.">
        <title>Methanotrophic communities in brazilian ferralsols from naturally forested, afforested, and agricultural sites.</title>
        <authorList>
            <person name="Dorr N."/>
            <person name="Glaser B."/>
            <person name="Kolb S."/>
        </authorList>
    </citation>
    <scope>NUCLEOTIDE SEQUENCE</scope>
</reference>